<dbReference type="HOGENOM" id="CLU_037838_2_0_11"/>
<gene>
    <name evidence="2" type="ordered locus">NFA_15240</name>
</gene>
<evidence type="ECO:0008006" key="4">
    <source>
        <dbReference type="Google" id="ProtNLM"/>
    </source>
</evidence>
<sequence>MSVAIVLRTKLSDDERDMVNKLTGQLGRLSYKDRLYDAYYEGTQKLDHIGLAVPEELRIFELVANWPRMYLDEVSRRQKVKSIYRPGVDTADAALQEAFEANNLEAEVPILAKENMIFGRCFVSVGTNEDDKDHPLITVESPRQMSCLVNQRKRRMDAALRRYREQDGTQVATLFLPDRTIQLVASSNGWDIDVVGDDNGIDEHGLGRVPVVLFLNRRRLGSWTGTTEMADVIPLTDACARALTDLQYGVETVAVPKRYAIGVSKGDFVDKDGKPLPVWKAYFDALWATQKSSKDVTIGQLPGADLAGFHNTVKLYAELASSVTGLPFRYFGANTANPAAEGAIRADESRIVSNAEEKNAHLGVGLGWVLALYERFRTGNFPPAGEPIAVEWRNPATPTRAEEADAIQKLNGGNPVLSREGSWDEMGWDEPRKARERKYFENEGMDPEVSRAIREQESIAATRAQVQDQLEADRAEPEDDSA</sequence>
<keyword evidence="3" id="KW-1185">Reference proteome</keyword>
<evidence type="ECO:0000256" key="1">
    <source>
        <dbReference type="SAM" id="MobiDB-lite"/>
    </source>
</evidence>
<dbReference type="AlphaFoldDB" id="Q5YZM2"/>
<proteinExistence type="predicted"/>
<dbReference type="EMBL" id="AP006618">
    <property type="protein sequence ID" value="BAD56369.1"/>
    <property type="molecule type" value="Genomic_DNA"/>
</dbReference>
<reference evidence="2 3" key="1">
    <citation type="journal article" date="2004" name="Proc. Natl. Acad. Sci. U.S.A.">
        <title>The complete genomic sequence of Nocardia farcinica IFM 10152.</title>
        <authorList>
            <person name="Ishikawa J."/>
            <person name="Yamashita A."/>
            <person name="Mikami Y."/>
            <person name="Hoshino Y."/>
            <person name="Kurita H."/>
            <person name="Hotta K."/>
            <person name="Shiba T."/>
            <person name="Hattori M."/>
        </authorList>
    </citation>
    <scope>NUCLEOTIDE SEQUENCE [LARGE SCALE GENOMIC DNA]</scope>
    <source>
        <strain evidence="2 3">IFM 10152</strain>
    </source>
</reference>
<dbReference type="Proteomes" id="UP000006820">
    <property type="component" value="Chromosome"/>
</dbReference>
<dbReference type="STRING" id="247156.NFA_15240"/>
<dbReference type="Pfam" id="PF05133">
    <property type="entry name" value="SPP1_portal"/>
    <property type="match status" value="1"/>
</dbReference>
<feature type="region of interest" description="Disordered" evidence="1">
    <location>
        <begin position="463"/>
        <end position="482"/>
    </location>
</feature>
<protein>
    <recommendedName>
        <fullName evidence="4">Phage portal protein</fullName>
    </recommendedName>
</protein>
<name>Q5YZM2_NOCFA</name>
<dbReference type="eggNOG" id="ENOG502Z7TR">
    <property type="taxonomic scope" value="Bacteria"/>
</dbReference>
<evidence type="ECO:0000313" key="3">
    <source>
        <dbReference type="Proteomes" id="UP000006820"/>
    </source>
</evidence>
<dbReference type="KEGG" id="nfa:NFA_15240"/>
<organism evidence="2 3">
    <name type="scientific">Nocardia farcinica (strain IFM 10152)</name>
    <dbReference type="NCBI Taxonomy" id="247156"/>
    <lineage>
        <taxon>Bacteria</taxon>
        <taxon>Bacillati</taxon>
        <taxon>Actinomycetota</taxon>
        <taxon>Actinomycetes</taxon>
        <taxon>Mycobacteriales</taxon>
        <taxon>Nocardiaceae</taxon>
        <taxon>Nocardia</taxon>
    </lineage>
</organism>
<dbReference type="InterPro" id="IPR021145">
    <property type="entry name" value="Portal_protein_SPP1_Gp6-like"/>
</dbReference>
<evidence type="ECO:0000313" key="2">
    <source>
        <dbReference type="EMBL" id="BAD56369.1"/>
    </source>
</evidence>
<accession>Q5YZM2</accession>